<dbReference type="InterPro" id="IPR050870">
    <property type="entry name" value="FAST_kinase"/>
</dbReference>
<dbReference type="GO" id="GO:0005759">
    <property type="term" value="C:mitochondrial matrix"/>
    <property type="evidence" value="ECO:0007669"/>
    <property type="project" value="TreeGrafter"/>
</dbReference>
<sequence>MAVCLADLGERRGRAMGQVVQAYSKILDETKHLRELSTIMKETHALVSSDLKRRIVRKLKELLDPKSVEISNATCSDFRKVFMSVDKFTNDFDDVLHQCTNYMWKGLDNMSVRELCVLTSCVNNMGYNNSYLYNHLKDLLHSRLSSITDPVNMALTTELLGYHAPAHIKFQLEENALRLIDRLRITAVGSLCSGLRRMGYFSRTPLHDKINDIISSHADQLNLETLVPVVEYFRHLVWMEEEHWQPHTAKIYELTMNQLSPSQFLRGFYILSIIPTFQPSEKLFWRALCVLPQLHTTGTNSLFRAMKRMAGRKEMPEICLRIMQAVQDRATRCLHKNTSANYLTSLLHSVLTEGGDIELVDALFKQLSHIAHKIEPRHAVECARSLYKTRYFSQELMDRILEVTIPNIHKVTPMQVLYLLGPFCSLNYQPKRVEDFFRACTERVVPFMEELPSGFLVDMAHLMSYSQWFPDEILRRIFSLEFLTKLDEELDELPDRCDMYRRRLMYLNRTVALECPELQVPWFHEEYCQEILKKRNVFYHPDVQEVQKNLVEVLGGAQFLRSFVTTPYHYDITFECVLDVNGEPLSCVNYGSVLDKGKGLSGTVLSDLMQWDTKRKQLPDGAQRVAVDYMFSSAYCVNSGHMLGMSTMKKRHLELLGYQYIQIPYFEWKSLALTDRLEKEEYLRMKIFSSSSQKGLLDVASAPSGIHRDDGSSIFAPFLHGKRRLAEDNIAERILRSYDRLAKNSTVV</sequence>
<dbReference type="GO" id="GO:0044528">
    <property type="term" value="P:regulation of mitochondrial mRNA stability"/>
    <property type="evidence" value="ECO:0007669"/>
    <property type="project" value="InterPro"/>
</dbReference>
<dbReference type="InterPro" id="IPR010622">
    <property type="entry name" value="FAST_Leu-rich"/>
</dbReference>
<dbReference type="GO" id="GO:0035770">
    <property type="term" value="C:ribonucleoprotein granule"/>
    <property type="evidence" value="ECO:0007669"/>
    <property type="project" value="TreeGrafter"/>
</dbReference>
<dbReference type="Proteomes" id="UP000230750">
    <property type="component" value="Unassembled WGS sequence"/>
</dbReference>
<dbReference type="InterPro" id="IPR013584">
    <property type="entry name" value="RAP"/>
</dbReference>
<proteinExistence type="predicted"/>
<dbReference type="AlphaFoldDB" id="A0A2G8LCA9"/>
<feature type="domain" description="RAP" evidence="3">
    <location>
        <begin position="625"/>
        <end position="685"/>
    </location>
</feature>
<organism evidence="4 5">
    <name type="scientific">Stichopus japonicus</name>
    <name type="common">Sea cucumber</name>
    <dbReference type="NCBI Taxonomy" id="307972"/>
    <lineage>
        <taxon>Eukaryota</taxon>
        <taxon>Metazoa</taxon>
        <taxon>Echinodermata</taxon>
        <taxon>Eleutherozoa</taxon>
        <taxon>Echinozoa</taxon>
        <taxon>Holothuroidea</taxon>
        <taxon>Aspidochirotacea</taxon>
        <taxon>Aspidochirotida</taxon>
        <taxon>Stichopodidae</taxon>
        <taxon>Apostichopus</taxon>
    </lineage>
</organism>
<dbReference type="InterPro" id="IPR013579">
    <property type="entry name" value="FAST_2"/>
</dbReference>
<reference evidence="4 5" key="1">
    <citation type="journal article" date="2017" name="PLoS Biol.">
        <title>The sea cucumber genome provides insights into morphological evolution and visceral regeneration.</title>
        <authorList>
            <person name="Zhang X."/>
            <person name="Sun L."/>
            <person name="Yuan J."/>
            <person name="Sun Y."/>
            <person name="Gao Y."/>
            <person name="Zhang L."/>
            <person name="Li S."/>
            <person name="Dai H."/>
            <person name="Hamel J.F."/>
            <person name="Liu C."/>
            <person name="Yu Y."/>
            <person name="Liu S."/>
            <person name="Lin W."/>
            <person name="Guo K."/>
            <person name="Jin S."/>
            <person name="Xu P."/>
            <person name="Storey K.B."/>
            <person name="Huan P."/>
            <person name="Zhang T."/>
            <person name="Zhou Y."/>
            <person name="Zhang J."/>
            <person name="Lin C."/>
            <person name="Li X."/>
            <person name="Xing L."/>
            <person name="Huo D."/>
            <person name="Sun M."/>
            <person name="Wang L."/>
            <person name="Mercier A."/>
            <person name="Li F."/>
            <person name="Yang H."/>
            <person name="Xiang J."/>
        </authorList>
    </citation>
    <scope>NUCLEOTIDE SEQUENCE [LARGE SCALE GENOMIC DNA]</scope>
    <source>
        <strain evidence="4">Shaxun</strain>
        <tissue evidence="4">Muscle</tissue>
    </source>
</reference>
<comment type="subcellular location">
    <subcellularLocation>
        <location evidence="1">Mitochondrion</location>
    </subcellularLocation>
</comment>
<dbReference type="EMBL" id="MRZV01000129">
    <property type="protein sequence ID" value="PIK57906.1"/>
    <property type="molecule type" value="Genomic_DNA"/>
</dbReference>
<dbReference type="Pfam" id="PF08368">
    <property type="entry name" value="FAST_2"/>
    <property type="match status" value="1"/>
</dbReference>
<keyword evidence="5" id="KW-1185">Reference proteome</keyword>
<name>A0A2G8LCA9_STIJA</name>
<evidence type="ECO:0000256" key="1">
    <source>
        <dbReference type="ARBA" id="ARBA00004173"/>
    </source>
</evidence>
<dbReference type="STRING" id="307972.A0A2G8LCA9"/>
<protein>
    <submittedName>
        <fullName evidence="4">Putative FAST kinase domain-containing protein 1</fullName>
    </submittedName>
</protein>
<accession>A0A2G8LCA9</accession>
<dbReference type="Pfam" id="PF08373">
    <property type="entry name" value="RAP"/>
    <property type="match status" value="1"/>
</dbReference>
<dbReference type="PANTHER" id="PTHR21228:SF72">
    <property type="entry name" value="LD32258P"/>
    <property type="match status" value="1"/>
</dbReference>
<dbReference type="GO" id="GO:0000963">
    <property type="term" value="P:mitochondrial RNA processing"/>
    <property type="evidence" value="ECO:0007669"/>
    <property type="project" value="TreeGrafter"/>
</dbReference>
<dbReference type="Pfam" id="PF06743">
    <property type="entry name" value="FAST_1"/>
    <property type="match status" value="1"/>
</dbReference>
<dbReference type="PROSITE" id="PS51286">
    <property type="entry name" value="RAP"/>
    <property type="match status" value="1"/>
</dbReference>
<comment type="caution">
    <text evidence="4">The sequence shown here is derived from an EMBL/GenBank/DDBJ whole genome shotgun (WGS) entry which is preliminary data.</text>
</comment>
<evidence type="ECO:0000259" key="3">
    <source>
        <dbReference type="PROSITE" id="PS51286"/>
    </source>
</evidence>
<keyword evidence="2" id="KW-0496">Mitochondrion</keyword>
<keyword evidence="4" id="KW-0808">Transferase</keyword>
<gene>
    <name evidence="4" type="ORF">BSL78_05187</name>
</gene>
<evidence type="ECO:0000313" key="5">
    <source>
        <dbReference type="Proteomes" id="UP000230750"/>
    </source>
</evidence>
<dbReference type="GO" id="GO:0016301">
    <property type="term" value="F:kinase activity"/>
    <property type="evidence" value="ECO:0007669"/>
    <property type="project" value="UniProtKB-KW"/>
</dbReference>
<evidence type="ECO:0000256" key="2">
    <source>
        <dbReference type="ARBA" id="ARBA00023128"/>
    </source>
</evidence>
<dbReference type="OrthoDB" id="385235at2759"/>
<keyword evidence="4" id="KW-0418">Kinase</keyword>
<dbReference type="SMART" id="SM00952">
    <property type="entry name" value="RAP"/>
    <property type="match status" value="1"/>
</dbReference>
<dbReference type="GO" id="GO:0003723">
    <property type="term" value="F:RNA binding"/>
    <property type="evidence" value="ECO:0007669"/>
    <property type="project" value="TreeGrafter"/>
</dbReference>
<evidence type="ECO:0000313" key="4">
    <source>
        <dbReference type="EMBL" id="PIK57906.1"/>
    </source>
</evidence>
<dbReference type="PANTHER" id="PTHR21228">
    <property type="entry name" value="FAST LEU-RICH DOMAIN-CONTAINING"/>
    <property type="match status" value="1"/>
</dbReference>